<gene>
    <name evidence="3" type="ORF">CJ232_12200</name>
</gene>
<keyword evidence="1" id="KW-0732">Signal</keyword>
<dbReference type="InterPro" id="IPR025665">
    <property type="entry name" value="Beta-barrel_OMP_2"/>
</dbReference>
<dbReference type="AlphaFoldDB" id="A0A2N6Q0A0"/>
<organism evidence="3 4">
    <name type="scientific">Hoylesella timonensis</name>
    <dbReference type="NCBI Taxonomy" id="386414"/>
    <lineage>
        <taxon>Bacteria</taxon>
        <taxon>Pseudomonadati</taxon>
        <taxon>Bacteroidota</taxon>
        <taxon>Bacteroidia</taxon>
        <taxon>Bacteroidales</taxon>
        <taxon>Prevotellaceae</taxon>
        <taxon>Hoylesella</taxon>
    </lineage>
</organism>
<comment type="caution">
    <text evidence="3">The sequence shown here is derived from an EMBL/GenBank/DDBJ whole genome shotgun (WGS) entry which is preliminary data.</text>
</comment>
<dbReference type="RefSeq" id="WP_102189177.1">
    <property type="nucleotide sequence ID" value="NZ_PNGI01000055.1"/>
</dbReference>
<feature type="signal peptide" evidence="1">
    <location>
        <begin position="1"/>
        <end position="22"/>
    </location>
</feature>
<evidence type="ECO:0000313" key="3">
    <source>
        <dbReference type="EMBL" id="PMC05408.1"/>
    </source>
</evidence>
<evidence type="ECO:0000259" key="2">
    <source>
        <dbReference type="Pfam" id="PF13568"/>
    </source>
</evidence>
<feature type="domain" description="Outer membrane protein beta-barrel" evidence="2">
    <location>
        <begin position="21"/>
        <end position="211"/>
    </location>
</feature>
<evidence type="ECO:0000313" key="4">
    <source>
        <dbReference type="Proteomes" id="UP000235661"/>
    </source>
</evidence>
<feature type="chain" id="PRO_5014724115" description="Outer membrane protein beta-barrel domain-containing protein" evidence="1">
    <location>
        <begin position="23"/>
        <end position="227"/>
    </location>
</feature>
<reference evidence="3 4" key="1">
    <citation type="submission" date="2017-09" db="EMBL/GenBank/DDBJ databases">
        <title>Bacterial strain isolated from the female urinary microbiota.</title>
        <authorList>
            <person name="Thomas-White K."/>
            <person name="Kumar N."/>
            <person name="Forster S."/>
            <person name="Putonti C."/>
            <person name="Lawley T."/>
            <person name="Wolfe A.J."/>
        </authorList>
    </citation>
    <scope>NUCLEOTIDE SEQUENCE [LARGE SCALE GENOMIC DNA]</scope>
    <source>
        <strain evidence="3 4">UMB0818</strain>
    </source>
</reference>
<name>A0A2N6Q0A0_9BACT</name>
<accession>A0A2N6Q0A0</accession>
<proteinExistence type="predicted"/>
<dbReference type="Pfam" id="PF13568">
    <property type="entry name" value="OMP_b-brl_2"/>
    <property type="match status" value="1"/>
</dbReference>
<dbReference type="Proteomes" id="UP000235661">
    <property type="component" value="Unassembled WGS sequence"/>
</dbReference>
<protein>
    <recommendedName>
        <fullName evidence="2">Outer membrane protein beta-barrel domain-containing protein</fullName>
    </recommendedName>
</protein>
<dbReference type="EMBL" id="PNGI01000055">
    <property type="protein sequence ID" value="PMC05408.1"/>
    <property type="molecule type" value="Genomic_DNA"/>
</dbReference>
<evidence type="ECO:0000256" key="1">
    <source>
        <dbReference type="SAM" id="SignalP"/>
    </source>
</evidence>
<sequence>MKPFSKRIIVFCYIFSSLSLFAQEKEKSLVFIPNIGINFSYIGKPIANFPVSEEVNIKSKIGIAYTIGANLRIPVSKGIEFITGIQHVNYKYSFEDFSINDRLNKYIYSTSLSIHSIEAPIIFSKNIFTYNFKINAGVQLGYIISAHSEDNIKHYKKDNNDFWAFKDKEKERINIKGLIKREKISIPVGFSYELSHLYFSLLYNFGITKIYKDNHSQNIMFKVGYKI</sequence>